<feature type="transmembrane region" description="Helical" evidence="1">
    <location>
        <begin position="278"/>
        <end position="299"/>
    </location>
</feature>
<organism evidence="2 3">
    <name type="scientific">Nitzschia inconspicua</name>
    <dbReference type="NCBI Taxonomy" id="303405"/>
    <lineage>
        <taxon>Eukaryota</taxon>
        <taxon>Sar</taxon>
        <taxon>Stramenopiles</taxon>
        <taxon>Ochrophyta</taxon>
        <taxon>Bacillariophyta</taxon>
        <taxon>Bacillariophyceae</taxon>
        <taxon>Bacillariophycidae</taxon>
        <taxon>Bacillariales</taxon>
        <taxon>Bacillariaceae</taxon>
        <taxon>Nitzschia</taxon>
    </lineage>
</organism>
<dbReference type="PROSITE" id="PS50244">
    <property type="entry name" value="S5A_REDUCTASE"/>
    <property type="match status" value="1"/>
</dbReference>
<dbReference type="PANTHER" id="PTHR32251:SF15">
    <property type="entry name" value="3-OXO-5-ALPHA-STEROID 4-DEHYDROGENASE (DUF1295)"/>
    <property type="match status" value="1"/>
</dbReference>
<accession>A0A9K3LSM6</accession>
<feature type="transmembrane region" description="Helical" evidence="1">
    <location>
        <begin position="6"/>
        <end position="25"/>
    </location>
</feature>
<evidence type="ECO:0000313" key="2">
    <source>
        <dbReference type="EMBL" id="KAG7367290.1"/>
    </source>
</evidence>
<dbReference type="AlphaFoldDB" id="A0A9K3LSM6"/>
<feature type="transmembrane region" description="Helical" evidence="1">
    <location>
        <begin position="248"/>
        <end position="266"/>
    </location>
</feature>
<keyword evidence="3" id="KW-1185">Reference proteome</keyword>
<dbReference type="OrthoDB" id="201504at2759"/>
<evidence type="ECO:0000313" key="3">
    <source>
        <dbReference type="Proteomes" id="UP000693970"/>
    </source>
</evidence>
<dbReference type="GO" id="GO:0016020">
    <property type="term" value="C:membrane"/>
    <property type="evidence" value="ECO:0007669"/>
    <property type="project" value="TreeGrafter"/>
</dbReference>
<feature type="transmembrane region" description="Helical" evidence="1">
    <location>
        <begin position="109"/>
        <end position="130"/>
    </location>
</feature>
<keyword evidence="1" id="KW-1133">Transmembrane helix</keyword>
<keyword evidence="1" id="KW-0472">Membrane</keyword>
<sequence>MKYCIVHMVFVWLFVAVLPTVKGFVSPRLVTAHLRSDPTFSPFHPTTKSLVPPPTNLYAVPPEIWTSFLPPAMGFVKSEWTVSYGYGFATSLSALSLLMRTAITPDNPIFPVQATALIFYGLRLNAFLYVRNRVSSRMQEFQKNMEERAAARGSRLSRAPTVLGCGFLYFALYTPLLLTSMISGSDVVPPVSLLAMKGLAALQWCGFLMGAVADSTKTYVKKMEKDENFLVTSGIFSLLRHPNYTGEIIAWTCNFLLGTIAGSYLLRNKFSGKILGYLGLNWIGWVGIVFVLLGATGSLEERQKSSYGNTEKYKKWVDSTWSGWYLPKTKKASEPHAITMDGVVEEERGSGI</sequence>
<protein>
    <submittedName>
        <fullName evidence="2">DUF1295 domain containing protein</fullName>
    </submittedName>
</protein>
<dbReference type="Proteomes" id="UP000693970">
    <property type="component" value="Unassembled WGS sequence"/>
</dbReference>
<keyword evidence="1" id="KW-0812">Transmembrane</keyword>
<name>A0A9K3LSM6_9STRA</name>
<comment type="caution">
    <text evidence="2">The sequence shown here is derived from an EMBL/GenBank/DDBJ whole genome shotgun (WGS) entry which is preliminary data.</text>
</comment>
<feature type="transmembrane region" description="Helical" evidence="1">
    <location>
        <begin position="83"/>
        <end position="103"/>
    </location>
</feature>
<gene>
    <name evidence="2" type="ORF">IV203_029961</name>
</gene>
<reference evidence="2" key="1">
    <citation type="journal article" date="2021" name="Sci. Rep.">
        <title>Diploid genomic architecture of Nitzschia inconspicua, an elite biomass production diatom.</title>
        <authorList>
            <person name="Oliver A."/>
            <person name="Podell S."/>
            <person name="Pinowska A."/>
            <person name="Traller J.C."/>
            <person name="Smith S.R."/>
            <person name="McClure R."/>
            <person name="Beliaev A."/>
            <person name="Bohutskyi P."/>
            <person name="Hill E.A."/>
            <person name="Rabines A."/>
            <person name="Zheng H."/>
            <person name="Allen L.Z."/>
            <person name="Kuo A."/>
            <person name="Grigoriev I.V."/>
            <person name="Allen A.E."/>
            <person name="Hazlebeck D."/>
            <person name="Allen E.E."/>
        </authorList>
    </citation>
    <scope>NUCLEOTIDE SEQUENCE</scope>
    <source>
        <strain evidence="2">Hildebrandi</strain>
    </source>
</reference>
<dbReference type="EMBL" id="JAGRRH010000007">
    <property type="protein sequence ID" value="KAG7367290.1"/>
    <property type="molecule type" value="Genomic_DNA"/>
</dbReference>
<dbReference type="Pfam" id="PF06966">
    <property type="entry name" value="DUF1295"/>
    <property type="match status" value="1"/>
</dbReference>
<reference evidence="2" key="2">
    <citation type="submission" date="2021-04" db="EMBL/GenBank/DDBJ databases">
        <authorList>
            <person name="Podell S."/>
        </authorList>
    </citation>
    <scope>NUCLEOTIDE SEQUENCE</scope>
    <source>
        <strain evidence="2">Hildebrandi</strain>
    </source>
</reference>
<dbReference type="InterPro" id="IPR010721">
    <property type="entry name" value="UstE-like"/>
</dbReference>
<proteinExistence type="predicted"/>
<evidence type="ECO:0000256" key="1">
    <source>
        <dbReference type="SAM" id="Phobius"/>
    </source>
</evidence>
<feature type="transmembrane region" description="Helical" evidence="1">
    <location>
        <begin position="162"/>
        <end position="182"/>
    </location>
</feature>
<dbReference type="PANTHER" id="PTHR32251">
    <property type="entry name" value="3-OXO-5-ALPHA-STEROID 4-DEHYDROGENASE"/>
    <property type="match status" value="1"/>
</dbReference>